<organism evidence="11 12">
    <name type="scientific">Xenopus laevis</name>
    <name type="common">African clawed frog</name>
    <dbReference type="NCBI Taxonomy" id="8355"/>
    <lineage>
        <taxon>Eukaryota</taxon>
        <taxon>Metazoa</taxon>
        <taxon>Chordata</taxon>
        <taxon>Craniata</taxon>
        <taxon>Vertebrata</taxon>
        <taxon>Euteleostomi</taxon>
        <taxon>Amphibia</taxon>
        <taxon>Batrachia</taxon>
        <taxon>Anura</taxon>
        <taxon>Pipoidea</taxon>
        <taxon>Pipidae</taxon>
        <taxon>Xenopodinae</taxon>
        <taxon>Xenopus</taxon>
        <taxon>Xenopus</taxon>
    </lineage>
</organism>
<dbReference type="Gene3D" id="2.60.40.10">
    <property type="entry name" value="Immunoglobulins"/>
    <property type="match status" value="1"/>
</dbReference>
<keyword evidence="2 9" id="KW-0812">Transmembrane</keyword>
<dbReference type="InterPro" id="IPR013783">
    <property type="entry name" value="Ig-like_fold"/>
</dbReference>
<dbReference type="InterPro" id="IPR007110">
    <property type="entry name" value="Ig-like_dom"/>
</dbReference>
<evidence type="ECO:0000313" key="12">
    <source>
        <dbReference type="Proteomes" id="UP000694892"/>
    </source>
</evidence>
<gene>
    <name evidence="11" type="ORF">XELAEV_18035437mg</name>
</gene>
<dbReference type="PRINTS" id="PR00213">
    <property type="entry name" value="MYELINP0"/>
</dbReference>
<dbReference type="OMA" id="WCLNCVD"/>
<keyword evidence="8" id="KW-0393">Immunoglobulin domain</keyword>
<dbReference type="SUPFAM" id="SSF48726">
    <property type="entry name" value="Immunoglobulin"/>
    <property type="match status" value="1"/>
</dbReference>
<feature type="transmembrane region" description="Helical" evidence="9">
    <location>
        <begin position="49"/>
        <end position="70"/>
    </location>
</feature>
<evidence type="ECO:0000256" key="8">
    <source>
        <dbReference type="ARBA" id="ARBA00023319"/>
    </source>
</evidence>
<dbReference type="SMART" id="SM00406">
    <property type="entry name" value="IGv"/>
    <property type="match status" value="1"/>
</dbReference>
<dbReference type="InterPro" id="IPR000920">
    <property type="entry name" value="Myelin_P0-rel"/>
</dbReference>
<dbReference type="PANTHER" id="PTHR13869:SF20">
    <property type="entry name" value="MYELIN PROTEIN ZERO-LIKE PROTEIN 3"/>
    <property type="match status" value="1"/>
</dbReference>
<keyword evidence="4 9" id="KW-1133">Transmembrane helix</keyword>
<evidence type="ECO:0000256" key="2">
    <source>
        <dbReference type="ARBA" id="ARBA00022692"/>
    </source>
</evidence>
<reference evidence="12" key="1">
    <citation type="journal article" date="2016" name="Nature">
        <title>Genome evolution in the allotetraploid frog Xenopus laevis.</title>
        <authorList>
            <person name="Session A.M."/>
            <person name="Uno Y."/>
            <person name="Kwon T."/>
            <person name="Chapman J.A."/>
            <person name="Toyoda A."/>
            <person name="Takahashi S."/>
            <person name="Fukui A."/>
            <person name="Hikosaka A."/>
            <person name="Suzuki A."/>
            <person name="Kondo M."/>
            <person name="van Heeringen S.J."/>
            <person name="Quigley I."/>
            <person name="Heinz S."/>
            <person name="Ogino H."/>
            <person name="Ochi H."/>
            <person name="Hellsten U."/>
            <person name="Lyons J.B."/>
            <person name="Simakov O."/>
            <person name="Putnam N."/>
            <person name="Stites J."/>
            <person name="Kuroki Y."/>
            <person name="Tanaka T."/>
            <person name="Michiue T."/>
            <person name="Watanabe M."/>
            <person name="Bogdanovic O."/>
            <person name="Lister R."/>
            <person name="Georgiou G."/>
            <person name="Paranjpe S.S."/>
            <person name="van Kruijsbergen I."/>
            <person name="Shu S."/>
            <person name="Carlson J."/>
            <person name="Kinoshita T."/>
            <person name="Ohta Y."/>
            <person name="Mawaribuchi S."/>
            <person name="Jenkins J."/>
            <person name="Grimwood J."/>
            <person name="Schmutz J."/>
            <person name="Mitros T."/>
            <person name="Mozaffari S.V."/>
            <person name="Suzuki Y."/>
            <person name="Haramoto Y."/>
            <person name="Yamamoto T.S."/>
            <person name="Takagi C."/>
            <person name="Heald R."/>
            <person name="Miller K."/>
            <person name="Haudenschild C."/>
            <person name="Kitzman J."/>
            <person name="Nakayama T."/>
            <person name="Izutsu Y."/>
            <person name="Robert J."/>
            <person name="Fortriede J."/>
            <person name="Burns K."/>
            <person name="Lotay V."/>
            <person name="Karimi K."/>
            <person name="Yasuoka Y."/>
            <person name="Dichmann D.S."/>
            <person name="Flajnik M.F."/>
            <person name="Houston D.W."/>
            <person name="Shendure J."/>
            <person name="DuPasquier L."/>
            <person name="Vize P.D."/>
            <person name="Zorn A.M."/>
            <person name="Ito M."/>
            <person name="Marcotte E.M."/>
            <person name="Wallingford J.B."/>
            <person name="Ito Y."/>
            <person name="Asashima M."/>
            <person name="Ueno N."/>
            <person name="Matsuda Y."/>
            <person name="Veenstra G.J."/>
            <person name="Fujiyama A."/>
            <person name="Harland R.M."/>
            <person name="Taira M."/>
            <person name="Rokhsar D.S."/>
        </authorList>
    </citation>
    <scope>NUCLEOTIDE SEQUENCE [LARGE SCALE GENOMIC DNA]</scope>
    <source>
        <strain evidence="12">J</strain>
    </source>
</reference>
<sequence length="284" mass="31795">MGTYRPLCVGWKVCTSACVTCCLTCASLPGTELFTCSLSWIKGSERRMGFCQCGTMWVLILLLAGMPPVLCIDISMHPDAFGVVGKSIKLKCSFTSSYPISDIVAVDWTYRQLNGGSTVTILHFQNKPYPILEGPFKDRIIWEGDVRRGDASISLTDLRLTDNGTLSCIVWNPPDVHGNVPQTKLTVTIENLFFQFNTVILLSALVFIPSALVSLLLLIRMRRSINRGRTKNLKWRKKSPIEESQDCVYDDNENTPLHPTLPQEQSPGCFMKFCLRCLDDSDED</sequence>
<comment type="subcellular location">
    <subcellularLocation>
        <location evidence="1">Membrane</location>
        <topology evidence="1">Single-pass type I membrane protein</topology>
    </subcellularLocation>
</comment>
<evidence type="ECO:0000313" key="11">
    <source>
        <dbReference type="EMBL" id="OCT72457.1"/>
    </source>
</evidence>
<name>A0A974CFQ5_XENLA</name>
<evidence type="ECO:0000256" key="3">
    <source>
        <dbReference type="ARBA" id="ARBA00022729"/>
    </source>
</evidence>
<keyword evidence="5 9" id="KW-0472">Membrane</keyword>
<dbReference type="AlphaFoldDB" id="A0A974CFQ5"/>
<dbReference type="Pfam" id="PF07686">
    <property type="entry name" value="V-set"/>
    <property type="match status" value="1"/>
</dbReference>
<evidence type="ECO:0000256" key="1">
    <source>
        <dbReference type="ARBA" id="ARBA00004479"/>
    </source>
</evidence>
<accession>A0A974CFQ5</accession>
<evidence type="ECO:0000256" key="4">
    <source>
        <dbReference type="ARBA" id="ARBA00022989"/>
    </source>
</evidence>
<dbReference type="Proteomes" id="UP000694892">
    <property type="component" value="Chromosome 7L"/>
</dbReference>
<evidence type="ECO:0000256" key="6">
    <source>
        <dbReference type="ARBA" id="ARBA00023157"/>
    </source>
</evidence>
<dbReference type="EMBL" id="CM004478">
    <property type="protein sequence ID" value="OCT72457.1"/>
    <property type="molecule type" value="Genomic_DNA"/>
</dbReference>
<protein>
    <recommendedName>
        <fullName evidence="10">Ig-like domain-containing protein</fullName>
    </recommendedName>
</protein>
<dbReference type="InterPro" id="IPR013106">
    <property type="entry name" value="Ig_V-set"/>
</dbReference>
<dbReference type="InterPro" id="IPR036179">
    <property type="entry name" value="Ig-like_dom_sf"/>
</dbReference>
<keyword evidence="3" id="KW-0732">Signal</keyword>
<evidence type="ECO:0000259" key="10">
    <source>
        <dbReference type="PROSITE" id="PS50835"/>
    </source>
</evidence>
<keyword evidence="7" id="KW-0325">Glycoprotein</keyword>
<keyword evidence="6" id="KW-1015">Disulfide bond</keyword>
<feature type="domain" description="Ig-like" evidence="10">
    <location>
        <begin position="67"/>
        <end position="186"/>
    </location>
</feature>
<feature type="transmembrane region" description="Helical" evidence="9">
    <location>
        <begin position="192"/>
        <end position="219"/>
    </location>
</feature>
<dbReference type="SMART" id="SM00409">
    <property type="entry name" value="IG"/>
    <property type="match status" value="1"/>
</dbReference>
<dbReference type="GO" id="GO:0005886">
    <property type="term" value="C:plasma membrane"/>
    <property type="evidence" value="ECO:0007669"/>
    <property type="project" value="TreeGrafter"/>
</dbReference>
<evidence type="ECO:0000256" key="5">
    <source>
        <dbReference type="ARBA" id="ARBA00023136"/>
    </source>
</evidence>
<dbReference type="PANTHER" id="PTHR13869">
    <property type="entry name" value="MYELIN P0 RELATED"/>
    <property type="match status" value="1"/>
</dbReference>
<proteinExistence type="predicted"/>
<evidence type="ECO:0000256" key="7">
    <source>
        <dbReference type="ARBA" id="ARBA00023180"/>
    </source>
</evidence>
<evidence type="ECO:0000256" key="9">
    <source>
        <dbReference type="SAM" id="Phobius"/>
    </source>
</evidence>
<dbReference type="InterPro" id="IPR003599">
    <property type="entry name" value="Ig_sub"/>
</dbReference>
<dbReference type="PROSITE" id="PS50835">
    <property type="entry name" value="IG_LIKE"/>
    <property type="match status" value="1"/>
</dbReference>